<organism evidence="2 3">
    <name type="scientific">Coniophora puteana (strain RWD-64-598)</name>
    <name type="common">Brown rot fungus</name>
    <dbReference type="NCBI Taxonomy" id="741705"/>
    <lineage>
        <taxon>Eukaryota</taxon>
        <taxon>Fungi</taxon>
        <taxon>Dikarya</taxon>
        <taxon>Basidiomycota</taxon>
        <taxon>Agaricomycotina</taxon>
        <taxon>Agaricomycetes</taxon>
        <taxon>Agaricomycetidae</taxon>
        <taxon>Boletales</taxon>
        <taxon>Coniophorineae</taxon>
        <taxon>Coniophoraceae</taxon>
        <taxon>Coniophora</taxon>
    </lineage>
</organism>
<feature type="compositionally biased region" description="Basic residues" evidence="1">
    <location>
        <begin position="277"/>
        <end position="286"/>
    </location>
</feature>
<dbReference type="GeneID" id="19202648"/>
<feature type="compositionally biased region" description="Acidic residues" evidence="1">
    <location>
        <begin position="261"/>
        <end position="273"/>
    </location>
</feature>
<name>A0A5M3N1A9_CONPW</name>
<feature type="region of interest" description="Disordered" evidence="1">
    <location>
        <begin position="1"/>
        <end position="90"/>
    </location>
</feature>
<dbReference type="RefSeq" id="XP_007764758.1">
    <property type="nucleotide sequence ID" value="XM_007766568.1"/>
</dbReference>
<feature type="compositionally biased region" description="Basic and acidic residues" evidence="1">
    <location>
        <begin position="501"/>
        <end position="526"/>
    </location>
</feature>
<feature type="compositionally biased region" description="Basic and acidic residues" evidence="1">
    <location>
        <begin position="212"/>
        <end position="224"/>
    </location>
</feature>
<evidence type="ECO:0000256" key="1">
    <source>
        <dbReference type="SAM" id="MobiDB-lite"/>
    </source>
</evidence>
<feature type="compositionally biased region" description="Basic and acidic residues" evidence="1">
    <location>
        <begin position="304"/>
        <end position="325"/>
    </location>
</feature>
<dbReference type="OMA" id="IADNDEH"/>
<accession>A0A5M3N1A9</accession>
<feature type="compositionally biased region" description="Low complexity" evidence="1">
    <location>
        <begin position="414"/>
        <end position="443"/>
    </location>
</feature>
<proteinExistence type="predicted"/>
<dbReference type="KEGG" id="cput:CONPUDRAFT_150023"/>
<feature type="compositionally biased region" description="Basic residues" evidence="1">
    <location>
        <begin position="402"/>
        <end position="413"/>
    </location>
</feature>
<feature type="region of interest" description="Disordered" evidence="1">
    <location>
        <begin position="486"/>
        <end position="530"/>
    </location>
</feature>
<feature type="compositionally biased region" description="Basic and acidic residues" evidence="1">
    <location>
        <begin position="17"/>
        <end position="28"/>
    </location>
</feature>
<keyword evidence="3" id="KW-1185">Reference proteome</keyword>
<sequence length="588" mass="62441">MSEPIRIRIPKQGHTAHIADNDEHDIHKLSQHQPSSSAKRTKRRLVTSDSEDDIPSSDLNALSNAHDLSSPNAPPRLKRARTSTVTNSSTTNVIASTKANLHAPTAAGDTAYHAMMNMSPLTEPDVDAMDLDVDILDSEDEPVTQSLPPPLRSAAHKARAAAVAALRSPEDTRFLAAHDDDDDDVNDNGDDGADNDYAGDSHAPPKFKQKKERAGSYRAHAGEARKKRHVVYSSDEEADADLDVVVDDDDEVFDLGRALGDDDGEDDAFDLDEHEPRKRGAARGRRGAAGGKGLGKGKMVLGIGKDKGRKERKEEREILARDKRNFAAPQAALAISSASVAASTTADSGRDRDSGGADALFDNPAAGASAAADADAADGPARQESGAASVATSTPTPTSTQPKKKLPTIRKTKAANAGGSSAGSTPSRPGTAAQAAGSSGAAAAPPPGGGDELAKLTAPSAAARKPAAFAGISDVDLSNKDIYAELFRGGGGKSSSAGLSRQEKERQRRAELDRMRDEARAKRVADATKPFDLQEQADKIARYEERFKREQSFVLYPNFLAAKFRSEWDNARTRRREQQPEAQDARAA</sequence>
<feature type="compositionally biased region" description="Acidic residues" evidence="1">
    <location>
        <begin position="179"/>
        <end position="194"/>
    </location>
</feature>
<gene>
    <name evidence="2" type="ORF">CONPUDRAFT_150023</name>
</gene>
<dbReference type="AlphaFoldDB" id="A0A5M3N1A9"/>
<feature type="compositionally biased region" description="Polar residues" evidence="1">
    <location>
        <begin position="57"/>
        <end position="71"/>
    </location>
</feature>
<dbReference type="EMBL" id="JH711574">
    <property type="protein sequence ID" value="EIW85190.1"/>
    <property type="molecule type" value="Genomic_DNA"/>
</dbReference>
<feature type="region of interest" description="Disordered" evidence="1">
    <location>
        <begin position="174"/>
        <end position="232"/>
    </location>
</feature>
<protein>
    <submittedName>
        <fullName evidence="2">Uncharacterized protein</fullName>
    </submittedName>
</protein>
<evidence type="ECO:0000313" key="3">
    <source>
        <dbReference type="Proteomes" id="UP000053558"/>
    </source>
</evidence>
<feature type="compositionally biased region" description="Low complexity" evidence="1">
    <location>
        <begin position="387"/>
        <end position="401"/>
    </location>
</feature>
<dbReference type="OrthoDB" id="3362703at2759"/>
<reference evidence="3" key="1">
    <citation type="journal article" date="2012" name="Science">
        <title>The Paleozoic origin of enzymatic lignin decomposition reconstructed from 31 fungal genomes.</title>
        <authorList>
            <person name="Floudas D."/>
            <person name="Binder M."/>
            <person name="Riley R."/>
            <person name="Barry K."/>
            <person name="Blanchette R.A."/>
            <person name="Henrissat B."/>
            <person name="Martinez A.T."/>
            <person name="Otillar R."/>
            <person name="Spatafora J.W."/>
            <person name="Yadav J.S."/>
            <person name="Aerts A."/>
            <person name="Benoit I."/>
            <person name="Boyd A."/>
            <person name="Carlson A."/>
            <person name="Copeland A."/>
            <person name="Coutinho P.M."/>
            <person name="de Vries R.P."/>
            <person name="Ferreira P."/>
            <person name="Findley K."/>
            <person name="Foster B."/>
            <person name="Gaskell J."/>
            <person name="Glotzer D."/>
            <person name="Gorecki P."/>
            <person name="Heitman J."/>
            <person name="Hesse C."/>
            <person name="Hori C."/>
            <person name="Igarashi K."/>
            <person name="Jurgens J.A."/>
            <person name="Kallen N."/>
            <person name="Kersten P."/>
            <person name="Kohler A."/>
            <person name="Kuees U."/>
            <person name="Kumar T.K.A."/>
            <person name="Kuo A."/>
            <person name="LaButti K."/>
            <person name="Larrondo L.F."/>
            <person name="Lindquist E."/>
            <person name="Ling A."/>
            <person name="Lombard V."/>
            <person name="Lucas S."/>
            <person name="Lundell T."/>
            <person name="Martin R."/>
            <person name="McLaughlin D.J."/>
            <person name="Morgenstern I."/>
            <person name="Morin E."/>
            <person name="Murat C."/>
            <person name="Nagy L.G."/>
            <person name="Nolan M."/>
            <person name="Ohm R.A."/>
            <person name="Patyshakuliyeva A."/>
            <person name="Rokas A."/>
            <person name="Ruiz-Duenas F.J."/>
            <person name="Sabat G."/>
            <person name="Salamov A."/>
            <person name="Samejima M."/>
            <person name="Schmutz J."/>
            <person name="Slot J.C."/>
            <person name="St John F."/>
            <person name="Stenlid J."/>
            <person name="Sun H."/>
            <person name="Sun S."/>
            <person name="Syed K."/>
            <person name="Tsang A."/>
            <person name="Wiebenga A."/>
            <person name="Young D."/>
            <person name="Pisabarro A."/>
            <person name="Eastwood D.C."/>
            <person name="Martin F."/>
            <person name="Cullen D."/>
            <person name="Grigoriev I.V."/>
            <person name="Hibbett D.S."/>
        </authorList>
    </citation>
    <scope>NUCLEOTIDE SEQUENCE [LARGE SCALE GENOMIC DNA]</scope>
    <source>
        <strain evidence="3">RWD-64-598 SS2</strain>
    </source>
</reference>
<feature type="compositionally biased region" description="Low complexity" evidence="1">
    <location>
        <begin position="356"/>
        <end position="380"/>
    </location>
</feature>
<comment type="caution">
    <text evidence="2">The sequence shown here is derived from an EMBL/GenBank/DDBJ whole genome shotgun (WGS) entry which is preliminary data.</text>
</comment>
<dbReference type="Proteomes" id="UP000053558">
    <property type="component" value="Unassembled WGS sequence"/>
</dbReference>
<feature type="region of interest" description="Disordered" evidence="1">
    <location>
        <begin position="256"/>
        <end position="464"/>
    </location>
</feature>
<evidence type="ECO:0000313" key="2">
    <source>
        <dbReference type="EMBL" id="EIW85190.1"/>
    </source>
</evidence>
<feature type="compositionally biased region" description="Low complexity" evidence="1">
    <location>
        <begin position="327"/>
        <end position="347"/>
    </location>
</feature>
<feature type="compositionally biased region" description="Gly residues" evidence="1">
    <location>
        <begin position="287"/>
        <end position="296"/>
    </location>
</feature>